<evidence type="ECO:0000313" key="2">
    <source>
        <dbReference type="Proteomes" id="UP000681343"/>
    </source>
</evidence>
<name>A0A810PWS2_9FIRM</name>
<dbReference type="RefSeq" id="WP_212819430.1">
    <property type="nucleotide sequence ID" value="NZ_AP023415.1"/>
</dbReference>
<dbReference type="Proteomes" id="UP000681343">
    <property type="component" value="Chromosome"/>
</dbReference>
<evidence type="ECO:0000313" key="1">
    <source>
        <dbReference type="EMBL" id="BCK78547.1"/>
    </source>
</evidence>
<dbReference type="EMBL" id="AP023415">
    <property type="protein sequence ID" value="BCK78547.1"/>
    <property type="molecule type" value="Genomic_DNA"/>
</dbReference>
<organism evidence="1 2">
    <name type="scientific">Vescimonas fastidiosa</name>
    <dbReference type="NCBI Taxonomy" id="2714353"/>
    <lineage>
        <taxon>Bacteria</taxon>
        <taxon>Bacillati</taxon>
        <taxon>Bacillota</taxon>
        <taxon>Clostridia</taxon>
        <taxon>Eubacteriales</taxon>
        <taxon>Oscillospiraceae</taxon>
        <taxon>Vescimonas</taxon>
    </lineage>
</organism>
<dbReference type="AlphaFoldDB" id="A0A810PWS2"/>
<dbReference type="KEGG" id="vfa:MM35RIKEN_07390"/>
<accession>A0A810PWS2</accession>
<protein>
    <submittedName>
        <fullName evidence="1">Uncharacterized protein</fullName>
    </submittedName>
</protein>
<reference evidence="1" key="1">
    <citation type="submission" date="2020-09" db="EMBL/GenBank/DDBJ databases">
        <title>New species isolated from human feces.</title>
        <authorList>
            <person name="Kitahara M."/>
            <person name="Shigeno Y."/>
            <person name="Shime M."/>
            <person name="Matsumoto Y."/>
            <person name="Nakamura S."/>
            <person name="Motooka D."/>
            <person name="Fukuoka S."/>
            <person name="Nishikawa H."/>
            <person name="Benno Y."/>
        </authorList>
    </citation>
    <scope>NUCLEOTIDE SEQUENCE</scope>
    <source>
        <strain evidence="1">MM35</strain>
    </source>
</reference>
<keyword evidence="2" id="KW-1185">Reference proteome</keyword>
<gene>
    <name evidence="1" type="ORF">MM35RIKEN_07390</name>
</gene>
<sequence length="311" mass="33546">MTTAELVQQIQQVKSMSIVGMCKNAGKTTMLNWLLAHTGRRQVLGLTSIGRDGESTDVVTGTEKPSIFVPAGTLIATAKDMLRLGDVTLEILMTTGIPTPLGEVIIMRARSDGYVQLAGPSITAQLREVSRMFFDLGATQSIIDGALGRKSLGARNVADGIVLCTGASYNMSMEKVIEDTANFCRLMDLPKAETLPPEAADGLEKCLKEHGEAYIPGALTDSMVIPLLRSGLLRGGRLVVADPSKVLLKPDTLDKLSVREVALETKDAARTLCVTVNPVSAYGWKFDKDVFIDRMRQSVKVPVINVKEELA</sequence>
<proteinExistence type="predicted"/>